<name>A0A4U0UP17_9PEZI</name>
<dbReference type="EMBL" id="NAJP01000057">
    <property type="protein sequence ID" value="TKA36746.1"/>
    <property type="molecule type" value="Genomic_DNA"/>
</dbReference>
<sequence>MAVDDVVLVTGGTGFIGFRTLRYALEEGYTVRAAVRSEAKAEAIRRNSTLSSIKDLSSKLTFVTVPDFLADGAFDEAVKGVKYVLHVASPLTTGFTVTDDLEAGIIKPAVQGTLGLFQSAKKAPSVKRIVVTSSMVAIPPIAVLIGQQASERDFTPKDRAHDVPGPYPAVIVAYVQSKIAALKEGEAWIEKHKPEFDVIHIHPSYVGGRNDLAQTVEELCTGTNPSEYPLESILQMTRRLTYFAALVFLESVLGKDSDEYAGPRVANYIDVDDVAKAHVLSLSEKVAGGQSFLLTNKGGDMKWNDAQAIAKKHFPDAVSSGLLPNDFAEQQFMVVHCDISKTEETFGKIKAYEETIKAVVGQYLELKEKAK</sequence>
<dbReference type="SUPFAM" id="SSF51735">
    <property type="entry name" value="NAD(P)-binding Rossmann-fold domains"/>
    <property type="match status" value="1"/>
</dbReference>
<dbReference type="STRING" id="329885.A0A4U0UP17"/>
<dbReference type="InterPro" id="IPR050425">
    <property type="entry name" value="NAD(P)_dehydrat-like"/>
</dbReference>
<reference evidence="4 5" key="1">
    <citation type="submission" date="2017-03" db="EMBL/GenBank/DDBJ databases">
        <title>Genomes of endolithic fungi from Antarctica.</title>
        <authorList>
            <person name="Coleine C."/>
            <person name="Masonjones S."/>
            <person name="Stajich J.E."/>
        </authorList>
    </citation>
    <scope>NUCLEOTIDE SEQUENCE [LARGE SCALE GENOMIC DNA]</scope>
    <source>
        <strain evidence="4 5">CCFEE 5311</strain>
    </source>
</reference>
<dbReference type="AlphaFoldDB" id="A0A4U0UP17"/>
<dbReference type="Proteomes" id="UP000310066">
    <property type="component" value="Unassembled WGS sequence"/>
</dbReference>
<keyword evidence="1" id="KW-0560">Oxidoreductase</keyword>
<gene>
    <name evidence="4" type="ORF">B0A54_11615</name>
</gene>
<evidence type="ECO:0000256" key="2">
    <source>
        <dbReference type="ARBA" id="ARBA00023445"/>
    </source>
</evidence>
<comment type="similarity">
    <text evidence="2">Belongs to the NAD(P)-dependent epimerase/dehydratase family. Dihydroflavonol-4-reductase subfamily.</text>
</comment>
<comment type="caution">
    <text evidence="4">The sequence shown here is derived from an EMBL/GenBank/DDBJ whole genome shotgun (WGS) entry which is preliminary data.</text>
</comment>
<dbReference type="InterPro" id="IPR036291">
    <property type="entry name" value="NAD(P)-bd_dom_sf"/>
</dbReference>
<dbReference type="GO" id="GO:0016616">
    <property type="term" value="F:oxidoreductase activity, acting on the CH-OH group of donors, NAD or NADP as acceptor"/>
    <property type="evidence" value="ECO:0007669"/>
    <property type="project" value="TreeGrafter"/>
</dbReference>
<dbReference type="Pfam" id="PF01370">
    <property type="entry name" value="Epimerase"/>
    <property type="match status" value="1"/>
</dbReference>
<organism evidence="4 5">
    <name type="scientific">Friedmanniomyces endolithicus</name>
    <dbReference type="NCBI Taxonomy" id="329885"/>
    <lineage>
        <taxon>Eukaryota</taxon>
        <taxon>Fungi</taxon>
        <taxon>Dikarya</taxon>
        <taxon>Ascomycota</taxon>
        <taxon>Pezizomycotina</taxon>
        <taxon>Dothideomycetes</taxon>
        <taxon>Dothideomycetidae</taxon>
        <taxon>Mycosphaerellales</taxon>
        <taxon>Teratosphaeriaceae</taxon>
        <taxon>Friedmanniomyces</taxon>
    </lineage>
</organism>
<proteinExistence type="inferred from homology"/>
<dbReference type="InterPro" id="IPR001509">
    <property type="entry name" value="Epimerase_deHydtase"/>
</dbReference>
<dbReference type="OrthoDB" id="2735536at2759"/>
<dbReference type="Gene3D" id="3.40.50.720">
    <property type="entry name" value="NAD(P)-binding Rossmann-like Domain"/>
    <property type="match status" value="1"/>
</dbReference>
<evidence type="ECO:0000313" key="4">
    <source>
        <dbReference type="EMBL" id="TKA36746.1"/>
    </source>
</evidence>
<evidence type="ECO:0000256" key="1">
    <source>
        <dbReference type="ARBA" id="ARBA00023002"/>
    </source>
</evidence>
<evidence type="ECO:0000313" key="5">
    <source>
        <dbReference type="Proteomes" id="UP000310066"/>
    </source>
</evidence>
<feature type="domain" description="NAD-dependent epimerase/dehydratase" evidence="3">
    <location>
        <begin position="7"/>
        <end position="288"/>
    </location>
</feature>
<accession>A0A4U0UP17</accession>
<dbReference type="PANTHER" id="PTHR10366">
    <property type="entry name" value="NAD DEPENDENT EPIMERASE/DEHYDRATASE"/>
    <property type="match status" value="1"/>
</dbReference>
<evidence type="ECO:0000259" key="3">
    <source>
        <dbReference type="Pfam" id="PF01370"/>
    </source>
</evidence>
<dbReference type="PANTHER" id="PTHR10366:SF564">
    <property type="entry name" value="STEROL-4-ALPHA-CARBOXYLATE 3-DEHYDROGENASE, DECARBOXYLATING"/>
    <property type="match status" value="1"/>
</dbReference>
<protein>
    <recommendedName>
        <fullName evidence="3">NAD-dependent epimerase/dehydratase domain-containing protein</fullName>
    </recommendedName>
</protein>